<reference evidence="2" key="2">
    <citation type="submission" date="2023-06" db="EMBL/GenBank/DDBJ databases">
        <authorList>
            <person name="Spilker T."/>
        </authorList>
    </citation>
    <scope>NUCLEOTIDE SEQUENCE</scope>
    <source>
        <strain evidence="2">FLAC1071</strain>
    </source>
</reference>
<dbReference type="InterPro" id="IPR029058">
    <property type="entry name" value="AB_hydrolase_fold"/>
</dbReference>
<dbReference type="InterPro" id="IPR000073">
    <property type="entry name" value="AB_hydrolase_1"/>
</dbReference>
<dbReference type="Proteomes" id="UP001529272">
    <property type="component" value="Unassembled WGS sequence"/>
</dbReference>
<dbReference type="RefSeq" id="WP_069954005.1">
    <property type="nucleotide sequence ID" value="NZ_CP012886.2"/>
</dbReference>
<evidence type="ECO:0000259" key="1">
    <source>
        <dbReference type="Pfam" id="PF00561"/>
    </source>
</evidence>
<evidence type="ECO:0000313" key="3">
    <source>
        <dbReference type="Proteomes" id="UP001529272"/>
    </source>
</evidence>
<feature type="domain" description="AB hydrolase-1" evidence="1">
    <location>
        <begin position="25"/>
        <end position="70"/>
    </location>
</feature>
<evidence type="ECO:0000313" key="2">
    <source>
        <dbReference type="EMBL" id="MDM3927841.1"/>
    </source>
</evidence>
<gene>
    <name evidence="2" type="ORF">QRB35_17670</name>
</gene>
<dbReference type="Pfam" id="PF00561">
    <property type="entry name" value="Abhydrolase_1"/>
    <property type="match status" value="1"/>
</dbReference>
<reference evidence="2" key="1">
    <citation type="submission" date="2023-06" db="EMBL/GenBank/DDBJ databases">
        <title>Itaconate inhibition of nontuberculous mycobacteria.</title>
        <authorList>
            <person name="Breen P."/>
            <person name="Zimbric M."/>
            <person name="Caverly L."/>
        </authorList>
    </citation>
    <scope>NUCLEOTIDE SEQUENCE</scope>
    <source>
        <strain evidence="2">FLAC1071</strain>
    </source>
</reference>
<accession>A0ABT7P3H9</accession>
<sequence length="93" mass="9547">MTIAALLAAFRCHDETAGLAALADLPALVACGEGDRITPMCHSLRMAQALPRAEMLRVAGAGHMLGLERPTLISAAISRLVSAAAPRLAMVGA</sequence>
<dbReference type="EMBL" id="JASZZX010000016">
    <property type="protein sequence ID" value="MDM3927841.1"/>
    <property type="molecule type" value="Genomic_DNA"/>
</dbReference>
<keyword evidence="2" id="KW-0378">Hydrolase</keyword>
<name>A0ABT7P3H9_MYCIT</name>
<dbReference type="Gene3D" id="3.40.50.1820">
    <property type="entry name" value="alpha/beta hydrolase"/>
    <property type="match status" value="1"/>
</dbReference>
<organism evidence="2 3">
    <name type="scientific">Mycobacterium intracellulare subsp. chimaera</name>
    <dbReference type="NCBI Taxonomy" id="222805"/>
    <lineage>
        <taxon>Bacteria</taxon>
        <taxon>Bacillati</taxon>
        <taxon>Actinomycetota</taxon>
        <taxon>Actinomycetes</taxon>
        <taxon>Mycobacteriales</taxon>
        <taxon>Mycobacteriaceae</taxon>
        <taxon>Mycobacterium</taxon>
        <taxon>Mycobacterium avium complex (MAC)</taxon>
    </lineage>
</organism>
<comment type="caution">
    <text evidence="2">The sequence shown here is derived from an EMBL/GenBank/DDBJ whole genome shotgun (WGS) entry which is preliminary data.</text>
</comment>
<protein>
    <submittedName>
        <fullName evidence="2">Alpha/beta hydrolase</fullName>
    </submittedName>
</protein>
<dbReference type="SUPFAM" id="SSF53474">
    <property type="entry name" value="alpha/beta-Hydrolases"/>
    <property type="match status" value="1"/>
</dbReference>
<proteinExistence type="predicted"/>
<dbReference type="GO" id="GO:0016787">
    <property type="term" value="F:hydrolase activity"/>
    <property type="evidence" value="ECO:0007669"/>
    <property type="project" value="UniProtKB-KW"/>
</dbReference>
<keyword evidence="3" id="KW-1185">Reference proteome</keyword>